<dbReference type="InterPro" id="IPR000048">
    <property type="entry name" value="IQ_motif_EF-hand-BS"/>
</dbReference>
<evidence type="ECO:0000313" key="22">
    <source>
        <dbReference type="Proteomes" id="UP001562425"/>
    </source>
</evidence>
<dbReference type="InterPro" id="IPR014352">
    <property type="entry name" value="FERM/acyl-CoA-bd_prot_sf"/>
</dbReference>
<dbReference type="InterPro" id="IPR041793">
    <property type="entry name" value="MyoVII_FERM_C1"/>
</dbReference>
<dbReference type="Proteomes" id="UP001562425">
    <property type="component" value="Unassembled WGS sequence"/>
</dbReference>
<protein>
    <recommendedName>
        <fullName evidence="12">Myosin-VIIa</fullName>
    </recommendedName>
    <alternativeName>
        <fullName evidence="13">Protein crinkled</fullName>
    </alternativeName>
</protein>
<dbReference type="GO" id="GO:0005902">
    <property type="term" value="C:microvillus"/>
    <property type="evidence" value="ECO:0007669"/>
    <property type="project" value="UniProtKB-ARBA"/>
</dbReference>
<dbReference type="InterPro" id="IPR036106">
    <property type="entry name" value="MYSc_Myo7"/>
</dbReference>
<dbReference type="GO" id="GO:0009887">
    <property type="term" value="P:animal organ morphogenesis"/>
    <property type="evidence" value="ECO:0007669"/>
    <property type="project" value="UniProtKB-ARBA"/>
</dbReference>
<comment type="caution">
    <text evidence="15">Lacks conserved residue(s) required for the propagation of feature annotation.</text>
</comment>
<dbReference type="Pfam" id="PF24123">
    <property type="entry name" value="Myosin_VII_N"/>
    <property type="match status" value="1"/>
</dbReference>
<dbReference type="InterPro" id="IPR000299">
    <property type="entry name" value="FERM_domain"/>
</dbReference>
<dbReference type="GO" id="GO:0007605">
    <property type="term" value="P:sensory perception of sound"/>
    <property type="evidence" value="ECO:0007669"/>
    <property type="project" value="UniProtKB-ARBA"/>
</dbReference>
<dbReference type="Gene3D" id="3.40.850.10">
    <property type="entry name" value="Kinesin motor domain"/>
    <property type="match status" value="2"/>
</dbReference>
<feature type="domain" description="FERM" evidence="18">
    <location>
        <begin position="1720"/>
        <end position="2023"/>
    </location>
</feature>
<evidence type="ECO:0000256" key="1">
    <source>
        <dbReference type="ARBA" id="ARBA00004496"/>
    </source>
</evidence>
<dbReference type="SMART" id="SM00015">
    <property type="entry name" value="IQ"/>
    <property type="match status" value="4"/>
</dbReference>
<evidence type="ECO:0000256" key="5">
    <source>
        <dbReference type="ARBA" id="ARBA00022737"/>
    </source>
</evidence>
<dbReference type="PRINTS" id="PR00193">
    <property type="entry name" value="MYOSINHEAVY"/>
</dbReference>
<dbReference type="Gene3D" id="2.30.30.40">
    <property type="entry name" value="SH3 Domains"/>
    <property type="match status" value="1"/>
</dbReference>
<evidence type="ECO:0000256" key="9">
    <source>
        <dbReference type="ARBA" id="ARBA00023123"/>
    </source>
</evidence>
<dbReference type="PROSITE" id="PS51456">
    <property type="entry name" value="MYOSIN_MOTOR"/>
    <property type="match status" value="1"/>
</dbReference>
<dbReference type="PROSITE" id="PS50002">
    <property type="entry name" value="SH3"/>
    <property type="match status" value="1"/>
</dbReference>
<comment type="caution">
    <text evidence="21">The sequence shown here is derived from an EMBL/GenBank/DDBJ whole genome shotgun (WGS) entry which is preliminary data.</text>
</comment>
<dbReference type="PROSITE" id="PS50057">
    <property type="entry name" value="FERM_3"/>
    <property type="match status" value="2"/>
</dbReference>
<dbReference type="InterPro" id="IPR035963">
    <property type="entry name" value="FERM_2"/>
</dbReference>
<dbReference type="PANTHER" id="PTHR22692">
    <property type="entry name" value="MYOSIN VII, XV"/>
    <property type="match status" value="1"/>
</dbReference>
<dbReference type="Pfam" id="PF00373">
    <property type="entry name" value="FERM_M"/>
    <property type="match status" value="1"/>
</dbReference>
<evidence type="ECO:0000256" key="4">
    <source>
        <dbReference type="ARBA" id="ARBA00022490"/>
    </source>
</evidence>
<dbReference type="InterPro" id="IPR036028">
    <property type="entry name" value="SH3-like_dom_sf"/>
</dbReference>
<dbReference type="InterPro" id="IPR001452">
    <property type="entry name" value="SH3_domain"/>
</dbReference>
<evidence type="ECO:0000256" key="11">
    <source>
        <dbReference type="ARBA" id="ARBA00023203"/>
    </source>
</evidence>
<dbReference type="Pfam" id="PF02174">
    <property type="entry name" value="IRS"/>
    <property type="match status" value="1"/>
</dbReference>
<gene>
    <name evidence="21" type="ORF">pipiens_004733</name>
</gene>
<dbReference type="CDD" id="cd13199">
    <property type="entry name" value="FERM_C2_MyoVII"/>
    <property type="match status" value="1"/>
</dbReference>
<evidence type="ECO:0000256" key="8">
    <source>
        <dbReference type="ARBA" id="ARBA00023054"/>
    </source>
</evidence>
<dbReference type="Pfam" id="PF21998">
    <property type="entry name" value="FERM_C1_MyoVII"/>
    <property type="match status" value="1"/>
</dbReference>
<evidence type="ECO:0000256" key="13">
    <source>
        <dbReference type="ARBA" id="ARBA00080720"/>
    </source>
</evidence>
<accession>A0ABD1CFK9</accession>
<evidence type="ECO:0000256" key="15">
    <source>
        <dbReference type="PROSITE-ProRule" id="PRU00782"/>
    </source>
</evidence>
<feature type="domain" description="FERM" evidence="18">
    <location>
        <begin position="1113"/>
        <end position="1423"/>
    </location>
</feature>
<comment type="subcellular location">
    <subcellularLocation>
        <location evidence="1">Cytoplasm</location>
    </subcellularLocation>
</comment>
<keyword evidence="7" id="KW-0067">ATP-binding</keyword>
<keyword evidence="8" id="KW-0175">Coiled coil</keyword>
<dbReference type="GO" id="GO:0003779">
    <property type="term" value="F:actin binding"/>
    <property type="evidence" value="ECO:0007669"/>
    <property type="project" value="UniProtKB-KW"/>
</dbReference>
<keyword evidence="9 15" id="KW-0518">Myosin</keyword>
<dbReference type="GO" id="GO:0007423">
    <property type="term" value="P:sensory organ development"/>
    <property type="evidence" value="ECO:0007669"/>
    <property type="project" value="UniProtKB-ARBA"/>
</dbReference>
<dbReference type="Pfam" id="PF00063">
    <property type="entry name" value="Myosin_head"/>
    <property type="match status" value="1"/>
</dbReference>
<evidence type="ECO:0000313" key="21">
    <source>
        <dbReference type="EMBL" id="KAL1375184.1"/>
    </source>
</evidence>
<organism evidence="21 22">
    <name type="scientific">Culex pipiens pipiens</name>
    <name type="common">Northern house mosquito</name>
    <dbReference type="NCBI Taxonomy" id="38569"/>
    <lineage>
        <taxon>Eukaryota</taxon>
        <taxon>Metazoa</taxon>
        <taxon>Ecdysozoa</taxon>
        <taxon>Arthropoda</taxon>
        <taxon>Hexapoda</taxon>
        <taxon>Insecta</taxon>
        <taxon>Pterygota</taxon>
        <taxon>Neoptera</taxon>
        <taxon>Endopterygota</taxon>
        <taxon>Diptera</taxon>
        <taxon>Nematocera</taxon>
        <taxon>Culicoidea</taxon>
        <taxon>Culicidae</taxon>
        <taxon>Culicinae</taxon>
        <taxon>Culicini</taxon>
        <taxon>Culex</taxon>
        <taxon>Culex</taxon>
    </lineage>
</organism>
<dbReference type="FunFam" id="1.20.120.720:FF:000019">
    <property type="entry name" value="myosin-VIIa isoform X2"/>
    <property type="match status" value="1"/>
</dbReference>
<evidence type="ECO:0000256" key="16">
    <source>
        <dbReference type="SAM" id="MobiDB-lite"/>
    </source>
</evidence>
<evidence type="ECO:0000256" key="2">
    <source>
        <dbReference type="ARBA" id="ARBA00008314"/>
    </source>
</evidence>
<reference evidence="21 22" key="1">
    <citation type="submission" date="2024-05" db="EMBL/GenBank/DDBJ databases">
        <title>Culex pipiens pipiens assembly and annotation.</title>
        <authorList>
            <person name="Alout H."/>
            <person name="Durand T."/>
        </authorList>
    </citation>
    <scope>NUCLEOTIDE SEQUENCE [LARGE SCALE GENOMIC DNA]</scope>
    <source>
        <strain evidence="21">HA-2024</strain>
        <tissue evidence="21">Whole body</tissue>
    </source>
</reference>
<dbReference type="InterPro" id="IPR011993">
    <property type="entry name" value="PH-like_dom_sf"/>
</dbReference>
<dbReference type="InterPro" id="IPR000857">
    <property type="entry name" value="MyTH4_dom"/>
</dbReference>
<dbReference type="FunFam" id="1.20.5.190:FF:000047">
    <property type="entry name" value="Myosin-VIIa"/>
    <property type="match status" value="1"/>
</dbReference>
<dbReference type="SMART" id="SM00242">
    <property type="entry name" value="MYSc"/>
    <property type="match status" value="1"/>
</dbReference>
<dbReference type="Gene3D" id="1.10.10.820">
    <property type="match status" value="1"/>
</dbReference>
<dbReference type="InterPro" id="IPR029071">
    <property type="entry name" value="Ubiquitin-like_domsf"/>
</dbReference>
<dbReference type="CDD" id="cd14473">
    <property type="entry name" value="FERM_B-lobe"/>
    <property type="match status" value="2"/>
</dbReference>
<feature type="domain" description="MyTH4" evidence="19">
    <location>
        <begin position="872"/>
        <end position="1108"/>
    </location>
</feature>
<evidence type="ECO:0000259" key="17">
    <source>
        <dbReference type="PROSITE" id="PS50002"/>
    </source>
</evidence>
<evidence type="ECO:0000256" key="14">
    <source>
        <dbReference type="PROSITE-ProRule" id="PRU00192"/>
    </source>
</evidence>
<feature type="domain" description="MyTH4" evidence="19">
    <location>
        <begin position="1566"/>
        <end position="1714"/>
    </location>
</feature>
<dbReference type="FunFam" id="3.10.20.90:FF:000051">
    <property type="entry name" value="Unconventional myosin-VIIa"/>
    <property type="match status" value="1"/>
</dbReference>
<feature type="domain" description="Myosin motor" evidence="20">
    <location>
        <begin position="1"/>
        <end position="597"/>
    </location>
</feature>
<dbReference type="SUPFAM" id="SSF50044">
    <property type="entry name" value="SH3-domain"/>
    <property type="match status" value="1"/>
</dbReference>
<dbReference type="GO" id="GO:0005524">
    <property type="term" value="F:ATP binding"/>
    <property type="evidence" value="ECO:0007669"/>
    <property type="project" value="UniProtKB-KW"/>
</dbReference>
<evidence type="ECO:0000256" key="3">
    <source>
        <dbReference type="ARBA" id="ARBA00022443"/>
    </source>
</evidence>
<dbReference type="FunFam" id="2.30.29.30:FF:000075">
    <property type="entry name" value="unconventional myosin-VIIa"/>
    <property type="match status" value="1"/>
</dbReference>
<dbReference type="InterPro" id="IPR027417">
    <property type="entry name" value="P-loop_NTPase"/>
</dbReference>
<dbReference type="SUPFAM" id="SSF54236">
    <property type="entry name" value="Ubiquitin-like"/>
    <property type="match status" value="2"/>
</dbReference>
<dbReference type="GO" id="GO:0009888">
    <property type="term" value="P:tissue development"/>
    <property type="evidence" value="ECO:0007669"/>
    <property type="project" value="UniProtKB-ARBA"/>
</dbReference>
<dbReference type="FunFam" id="1.20.80.10:FF:000013">
    <property type="entry name" value="Unconventional myosin-VIIa"/>
    <property type="match status" value="1"/>
</dbReference>
<keyword evidence="22" id="KW-1185">Reference proteome</keyword>
<dbReference type="CDD" id="cd01381">
    <property type="entry name" value="MYSc_Myo7"/>
    <property type="match status" value="1"/>
</dbReference>
<dbReference type="SUPFAM" id="SSF52540">
    <property type="entry name" value="P-loop containing nucleoside triphosphate hydrolases"/>
    <property type="match status" value="2"/>
</dbReference>
<dbReference type="FunFam" id="1.10.10.820:FF:000001">
    <property type="entry name" value="Myosin heavy chain"/>
    <property type="match status" value="1"/>
</dbReference>
<dbReference type="GO" id="GO:0071944">
    <property type="term" value="C:cell periphery"/>
    <property type="evidence" value="ECO:0007669"/>
    <property type="project" value="UniProtKB-ARBA"/>
</dbReference>
<dbReference type="Gene3D" id="2.30.29.30">
    <property type="entry name" value="Pleckstrin-homology domain (PH domain)/Phosphotyrosine-binding domain (PTB)"/>
    <property type="match status" value="2"/>
</dbReference>
<evidence type="ECO:0000256" key="6">
    <source>
        <dbReference type="ARBA" id="ARBA00022741"/>
    </source>
</evidence>
<dbReference type="PROSITE" id="PS51016">
    <property type="entry name" value="MYTH4"/>
    <property type="match status" value="2"/>
</dbReference>
<evidence type="ECO:0000256" key="12">
    <source>
        <dbReference type="ARBA" id="ARBA00074654"/>
    </source>
</evidence>
<dbReference type="Pfam" id="PF00612">
    <property type="entry name" value="IQ"/>
    <property type="match status" value="4"/>
</dbReference>
<dbReference type="Gene3D" id="1.20.58.530">
    <property type="match status" value="1"/>
</dbReference>
<dbReference type="PANTHER" id="PTHR22692:SF33">
    <property type="entry name" value="MYOSIN"/>
    <property type="match status" value="1"/>
</dbReference>
<dbReference type="InterPro" id="IPR019748">
    <property type="entry name" value="FERM_central"/>
</dbReference>
<dbReference type="InterPro" id="IPR002404">
    <property type="entry name" value="IRS_PTB"/>
</dbReference>
<name>A0ABD1CFK9_CULPP</name>
<dbReference type="FunFam" id="3.10.20.90:FF:000036">
    <property type="entry name" value="Unconventional myosin-VIIa"/>
    <property type="match status" value="1"/>
</dbReference>
<dbReference type="InterPro" id="IPR038185">
    <property type="entry name" value="MyTH4_dom_sf"/>
</dbReference>
<dbReference type="CDD" id="cd23767">
    <property type="entry name" value="IQCD"/>
    <property type="match status" value="1"/>
</dbReference>
<sequence length="2032" mass="235970">MVIVTRGDYIWIEPVSGREFDVAIGARVISAEGRRIQVRDDDGNELWLTPERRIKAMHASSVQGVEDMISLGDLHEAGILRNLLIRYNDNLIYIEQYLLEKSRIVSQNAEERNYHIFYCLLAGLSHEEKRKLDLGQASDYRYLTGGGCIKCDGRNDAAEFADIRSAMKVLCFSDHEIWEILKLLAALLHTGNIKYRATVIDNLDATEIPEHINVERVASLLEVPLQPFIDALTRKTLFAHGETVVSTLSRDQSMDVRDAFVKGIYGRLFVLIVKKINSAIYKPKSTTRSAIGVLDIFGFENFNQNSFEQFCINFANENLQQFFVQHIFKLEQEEYNHESINWQHIEFVDNQDALDLIAIKQLNIMALIDEESKFPKGTDQTMLAKLHKTHGTHRNYLKPKSDINTSFGLNHFAGVVFYDTRGFLEKNRDTFSADLLQLISSSTNRFLQMVFAEDIGMGAETRKRTPTLSTQFKKSLDSLMKTLSQCQPFFIRCIKPNELKKPMMFDRALCCRQLRYSGMMETIRIRRAGYPIRHNFRDFVERYRFLINGVPPAHRTDCRMATSKICATVLGRSDYQLGHTKVFLKDAHDLFLEQERDRVLTRKILILQRSIRGWVYRRRFLRMRQAAITIQKFWKGYAQRQRYKKMKIGYMRLQALIRSRVLSHRFRHLRGHIVRLQARIRGYLVRREYGHKMWAVIKIQSHVRRMIAMKRYQKLKLEYRRHHEALRMRRMEEEELKHQGNKRAREIAEQHYRDRLNEIERKDMEQEMEDRRRVEVKKNIINDAARKADEPVDDSKLVEAMFDFLPDSSSEAPTPHGGRETSVFNDLPVNQDNHEDIIGPIHTISEDEEDLSEFKFQKFAATYFQGNITHYYSRKPLKHPLLPLHTQGDQLAAQALWITILRFTGDLPEPRYHTMDRDNTSVMSKVTATLGRNFIRSKEFQEAQMMGLDPEAFMKQKPRSIRHKLVSLTLKRKNKLGEDVRRRLQDEEYTADSYQSWLESRPTSNLEKLHFIIGHGILRAELRDEIYCQICKQLTNNPSKSSHARGWILLSLCVGCFAPSEKFVNYLRSFIREGPPGYAPYCEDRLKRTFNNGTRNQPPSWLELQATKSKKPIMLPITFMDGNTKTLLADSATTARELCNQLSDKIALKDQFGFSLYIALFDKVSSLGSGGDHVMDAISQCEQYAKEQGAQERNAPWRLFFRKEIFAPWHNPIEDQVATNLIYQQVVRGVKFGEYRCDKEEDLAMIAAQQYYIEYNTDMSMDRLYTLLPNFIPDYCLTGIEKAIDRWAALVLQAYKKSYYLKDKAQALKVKEDVVSYAKYKWPLLFSRFYEAYRNSGPNLPKNDVIIAVNWTGVYVVDDQEQVLLELSFPEITAVSSQKTNKVFTQTFSLSTVRNEEFTFQSPNAEDIRDLVVYFLEGLKKRSKYVIALQDYKAPGEGTSFLSFLKGDLIILEEESTGETVLNSGWCIGCCERTQERGDFPAEIVYVLPTLTKPPPDILALFSVEDAHHGKRLNSIHSNGGTETRERPHTLADYSLDHFRPPPKRTMSKALSTLSSKRGGDELWRYSRDPLKQPLLKKLLAKEELAEEACLAFIAIMKYMGDLPSKRPRIGNEVTDHIYDGPLKHEILRDEIYCQLMKQLTENRNRVSEERGWELMWLSTGLFACSQQLLKELTLFLRSRRHPISQDSLHRLQKTIRNGQRKYPPHQVEVEAIQHKTTQIFHKVYFPDDTDEAFEVDSSTRAKDFCQNISQRLNLRSSEGFSLFVKIADKVISVPEGDFFFDFVRHLTDWIKKARPTRDGTNPQFTYQVFFMKKLWTNTVPGKDKNADLIFHYHQELPKLLRGYHKCSKEEAVKLAALVYRVRFGESKQELQAIPQMLRELVPSDLIKLQTTNDWKRSIVAAYNQDAGMSPEDAKITFLKIVYRWPTFGSAFFEVKQTTEPNYPEMLLIAINKHGVSLIHPSSKDILVTHPFTRISNWSSGNTYFHMTIGNLVRGSKLLCETSLGYKMDDLLTSYISLMLTNMNKQRTIRIK</sequence>
<dbReference type="SMART" id="SM00139">
    <property type="entry name" value="MyTH4"/>
    <property type="match status" value="2"/>
</dbReference>
<dbReference type="FunFam" id="2.30.29.30:FF:000079">
    <property type="entry name" value="unconventional myosin-VIIa"/>
    <property type="match status" value="1"/>
</dbReference>
<evidence type="ECO:0000259" key="19">
    <source>
        <dbReference type="PROSITE" id="PS51016"/>
    </source>
</evidence>
<dbReference type="FunFam" id="1.20.80.10:FF:000012">
    <property type="entry name" value="Myosin VIIA"/>
    <property type="match status" value="1"/>
</dbReference>
<keyword evidence="6" id="KW-0547">Nucleotide-binding</keyword>
<dbReference type="SMART" id="SM00326">
    <property type="entry name" value="SH3"/>
    <property type="match status" value="1"/>
</dbReference>
<comment type="similarity">
    <text evidence="2 15">Belongs to the TRAFAC class myosin-kinesin ATPase superfamily. Myosin family.</text>
</comment>
<dbReference type="InterPro" id="IPR057130">
    <property type="entry name" value="Myosin_VII_N"/>
</dbReference>
<proteinExistence type="inferred from homology"/>
<evidence type="ECO:0000259" key="20">
    <source>
        <dbReference type="PROSITE" id="PS51456"/>
    </source>
</evidence>
<evidence type="ECO:0000256" key="10">
    <source>
        <dbReference type="ARBA" id="ARBA00023175"/>
    </source>
</evidence>
<dbReference type="EMBL" id="JBEHCU010012706">
    <property type="protein sequence ID" value="KAL1375184.1"/>
    <property type="molecule type" value="Genomic_DNA"/>
</dbReference>
<keyword evidence="3 14" id="KW-0728">SH3 domain</keyword>
<dbReference type="GO" id="GO:0045177">
    <property type="term" value="C:apical part of cell"/>
    <property type="evidence" value="ECO:0007669"/>
    <property type="project" value="UniProtKB-ARBA"/>
</dbReference>
<dbReference type="SUPFAM" id="SSF47031">
    <property type="entry name" value="Second domain of FERM"/>
    <property type="match status" value="2"/>
</dbReference>
<keyword evidence="11 15" id="KW-0009">Actin-binding</keyword>
<dbReference type="PROSITE" id="PS50096">
    <property type="entry name" value="IQ"/>
    <property type="match status" value="4"/>
</dbReference>
<keyword evidence="10" id="KW-0505">Motor protein</keyword>
<dbReference type="SUPFAM" id="SSF50729">
    <property type="entry name" value="PH domain-like"/>
    <property type="match status" value="1"/>
</dbReference>
<dbReference type="GO" id="GO:0030182">
    <property type="term" value="P:neuron differentiation"/>
    <property type="evidence" value="ECO:0007669"/>
    <property type="project" value="UniProtKB-ARBA"/>
</dbReference>
<dbReference type="CDD" id="cd13198">
    <property type="entry name" value="FERM_C1_MyoVII"/>
    <property type="match status" value="1"/>
</dbReference>
<dbReference type="InterPro" id="IPR001609">
    <property type="entry name" value="Myosin_head_motor_dom-like"/>
</dbReference>
<dbReference type="FunFam" id="1.25.40.530:FF:000004">
    <property type="entry name" value="Myosin VIIA"/>
    <property type="match status" value="1"/>
</dbReference>
<feature type="domain" description="SH3" evidence="17">
    <location>
        <begin position="1421"/>
        <end position="1490"/>
    </location>
</feature>
<feature type="region of interest" description="Disordered" evidence="16">
    <location>
        <begin position="806"/>
        <end position="829"/>
    </location>
</feature>
<dbReference type="InterPro" id="IPR041794">
    <property type="entry name" value="MyoVII_FERM_C2"/>
</dbReference>
<dbReference type="CDD" id="cd17092">
    <property type="entry name" value="FERM1_F1_Myosin-VII"/>
    <property type="match status" value="1"/>
</dbReference>
<dbReference type="Gene3D" id="1.20.80.10">
    <property type="match status" value="2"/>
</dbReference>
<dbReference type="Gene3D" id="3.10.20.90">
    <property type="entry name" value="Phosphatidylinositol 3-kinase Catalytic Subunit, Chain A, domain 1"/>
    <property type="match status" value="2"/>
</dbReference>
<dbReference type="Gene3D" id="1.20.5.190">
    <property type="match status" value="2"/>
</dbReference>
<evidence type="ECO:0000259" key="18">
    <source>
        <dbReference type="PROSITE" id="PS50057"/>
    </source>
</evidence>
<dbReference type="Pfam" id="PF21989">
    <property type="entry name" value="RA_2"/>
    <property type="match status" value="2"/>
</dbReference>
<dbReference type="Gene3D" id="1.25.40.530">
    <property type="entry name" value="MyTH4 domain"/>
    <property type="match status" value="2"/>
</dbReference>
<dbReference type="Gene3D" id="1.20.120.720">
    <property type="entry name" value="Myosin VI head, motor domain, U50 subdomain"/>
    <property type="match status" value="1"/>
</dbReference>
<evidence type="ECO:0000256" key="7">
    <source>
        <dbReference type="ARBA" id="ARBA00022840"/>
    </source>
</evidence>
<feature type="region of interest" description="Actin-binding" evidence="15">
    <location>
        <begin position="476"/>
        <end position="498"/>
    </location>
</feature>
<dbReference type="GO" id="GO:0016461">
    <property type="term" value="C:unconventional myosin complex"/>
    <property type="evidence" value="ECO:0007669"/>
    <property type="project" value="UniProtKB-ARBA"/>
</dbReference>
<dbReference type="InterPro" id="IPR051567">
    <property type="entry name" value="Unconventional_Myosin_ATPase"/>
</dbReference>
<dbReference type="GO" id="GO:0005737">
    <property type="term" value="C:cytoplasm"/>
    <property type="evidence" value="ECO:0007669"/>
    <property type="project" value="UniProtKB-SubCell"/>
</dbReference>
<dbReference type="InterPro" id="IPR019749">
    <property type="entry name" value="Band_41_domain"/>
</dbReference>
<dbReference type="CDD" id="cd17093">
    <property type="entry name" value="FERM2_F1_Myosin-VII"/>
    <property type="match status" value="1"/>
</dbReference>
<dbReference type="Gene3D" id="6.20.240.20">
    <property type="match status" value="1"/>
</dbReference>
<keyword evidence="4" id="KW-0963">Cytoplasm</keyword>
<dbReference type="SMART" id="SM00295">
    <property type="entry name" value="B41"/>
    <property type="match status" value="2"/>
</dbReference>
<keyword evidence="5" id="KW-0677">Repeat</keyword>
<dbReference type="Pfam" id="PF00784">
    <property type="entry name" value="MyTH4"/>
    <property type="match status" value="2"/>
</dbReference>
<dbReference type="InterPro" id="IPR036961">
    <property type="entry name" value="Kinesin_motor_dom_sf"/>
</dbReference>